<feature type="transmembrane region" description="Helical" evidence="5">
    <location>
        <begin position="104"/>
        <end position="125"/>
    </location>
</feature>
<feature type="transmembrane region" description="Helical" evidence="5">
    <location>
        <begin position="405"/>
        <end position="423"/>
    </location>
</feature>
<dbReference type="SUPFAM" id="SSF52091">
    <property type="entry name" value="SpoIIaa-like"/>
    <property type="match status" value="1"/>
</dbReference>
<feature type="domain" description="STAS" evidence="6">
    <location>
        <begin position="425"/>
        <end position="513"/>
    </location>
</feature>
<evidence type="ECO:0000256" key="1">
    <source>
        <dbReference type="ARBA" id="ARBA00004141"/>
    </source>
</evidence>
<evidence type="ECO:0000256" key="2">
    <source>
        <dbReference type="ARBA" id="ARBA00022692"/>
    </source>
</evidence>
<feature type="transmembrane region" description="Helical" evidence="5">
    <location>
        <begin position="52"/>
        <end position="72"/>
    </location>
</feature>
<feature type="transmembrane region" description="Helical" evidence="5">
    <location>
        <begin position="355"/>
        <end position="372"/>
    </location>
</feature>
<evidence type="ECO:0000313" key="8">
    <source>
        <dbReference type="Proteomes" id="UP001596337"/>
    </source>
</evidence>
<evidence type="ECO:0000256" key="4">
    <source>
        <dbReference type="ARBA" id="ARBA00023136"/>
    </source>
</evidence>
<dbReference type="InterPro" id="IPR011547">
    <property type="entry name" value="SLC26A/SulP_dom"/>
</dbReference>
<keyword evidence="8" id="KW-1185">Reference proteome</keyword>
<keyword evidence="3 5" id="KW-1133">Transmembrane helix</keyword>
<organism evidence="7 8">
    <name type="scientific">Haloechinothrix salitolerans</name>
    <dbReference type="NCBI Taxonomy" id="926830"/>
    <lineage>
        <taxon>Bacteria</taxon>
        <taxon>Bacillati</taxon>
        <taxon>Actinomycetota</taxon>
        <taxon>Actinomycetes</taxon>
        <taxon>Pseudonocardiales</taxon>
        <taxon>Pseudonocardiaceae</taxon>
        <taxon>Haloechinothrix</taxon>
    </lineage>
</organism>
<feature type="transmembrane region" description="Helical" evidence="5">
    <location>
        <begin position="331"/>
        <end position="349"/>
    </location>
</feature>
<dbReference type="PANTHER" id="PTHR11814">
    <property type="entry name" value="SULFATE TRANSPORTER"/>
    <property type="match status" value="1"/>
</dbReference>
<feature type="transmembrane region" description="Helical" evidence="5">
    <location>
        <begin position="79"/>
        <end position="98"/>
    </location>
</feature>
<dbReference type="InterPro" id="IPR036513">
    <property type="entry name" value="STAS_dom_sf"/>
</dbReference>
<sequence length="526" mass="55416">MNPRDLTVRTRRAEASGRPPLRSWLGHDLLAGVSVAMIGIPQSLAYADLAGMPPIVGLYAGALPPIIAALFASSPYLQTGPVAITSLLTFGALSTMATPGSPEYVGLGLALALVVGLTRVALGLLRGGWVAYLMSQPMLLGFVPAAAILIASSQLPKALGTVPPDYDNAILQAVWSLAHPDRWTLAALLMTAVTAVLILGGRRLHALFPGVLVAALVGITVSDAGFYSGDVVGPVPSGFLPFTVDDIPWTSLSKLPTLLLSGVIIALIGFSEAASISRRFASEDRTRWSANREFISQGVANIAAAATGGMPCGGSFSRSSVNRLSGARTRLAGAVTGLTVLAFLPFAFVLAPLPLAVLGAIVIVSVISLMRIRPLWRLWRLSLPQALIAWTTFAATLLLAPRLDLAVVTGVALSVGVFLWRSLQLEIDVTEHDGVLTFTPRGVLWFSTAQKLDAALLDALADHPDATRLVIELNRLGRIDTTGALVLRSVLDQARVAGLEAEVHDIPPQSERLTHRVLGPDTDPLE</sequence>
<gene>
    <name evidence="7" type="ORF">ACFQGD_16360</name>
</gene>
<feature type="transmembrane region" description="Helical" evidence="5">
    <location>
        <begin position="21"/>
        <end position="40"/>
    </location>
</feature>
<dbReference type="InterPro" id="IPR001902">
    <property type="entry name" value="SLC26A/SulP_fam"/>
</dbReference>
<feature type="transmembrane region" description="Helical" evidence="5">
    <location>
        <begin position="137"/>
        <end position="155"/>
    </location>
</feature>
<feature type="transmembrane region" description="Helical" evidence="5">
    <location>
        <begin position="207"/>
        <end position="227"/>
    </location>
</feature>
<feature type="transmembrane region" description="Helical" evidence="5">
    <location>
        <begin position="247"/>
        <end position="270"/>
    </location>
</feature>
<dbReference type="Pfam" id="PF01740">
    <property type="entry name" value="STAS"/>
    <property type="match status" value="1"/>
</dbReference>
<evidence type="ECO:0000256" key="3">
    <source>
        <dbReference type="ARBA" id="ARBA00022989"/>
    </source>
</evidence>
<name>A0ABW2C275_9PSEU</name>
<dbReference type="EMBL" id="JBHSXX010000001">
    <property type="protein sequence ID" value="MFC6868715.1"/>
    <property type="molecule type" value="Genomic_DNA"/>
</dbReference>
<dbReference type="RefSeq" id="WP_345390737.1">
    <property type="nucleotide sequence ID" value="NZ_BAABLA010000005.1"/>
</dbReference>
<keyword evidence="4 5" id="KW-0472">Membrane</keyword>
<comment type="subcellular location">
    <subcellularLocation>
        <location evidence="1">Membrane</location>
        <topology evidence="1">Multi-pass membrane protein</topology>
    </subcellularLocation>
</comment>
<dbReference type="Proteomes" id="UP001596337">
    <property type="component" value="Unassembled WGS sequence"/>
</dbReference>
<reference evidence="8" key="1">
    <citation type="journal article" date="2019" name="Int. J. Syst. Evol. Microbiol.">
        <title>The Global Catalogue of Microorganisms (GCM) 10K type strain sequencing project: providing services to taxonomists for standard genome sequencing and annotation.</title>
        <authorList>
            <consortium name="The Broad Institute Genomics Platform"/>
            <consortium name="The Broad Institute Genome Sequencing Center for Infectious Disease"/>
            <person name="Wu L."/>
            <person name="Ma J."/>
        </authorList>
    </citation>
    <scope>NUCLEOTIDE SEQUENCE [LARGE SCALE GENOMIC DNA]</scope>
    <source>
        <strain evidence="8">KCTC 32255</strain>
    </source>
</reference>
<evidence type="ECO:0000259" key="6">
    <source>
        <dbReference type="PROSITE" id="PS50801"/>
    </source>
</evidence>
<feature type="transmembrane region" description="Helical" evidence="5">
    <location>
        <begin position="379"/>
        <end position="399"/>
    </location>
</feature>
<evidence type="ECO:0000256" key="5">
    <source>
        <dbReference type="SAM" id="Phobius"/>
    </source>
</evidence>
<dbReference type="PROSITE" id="PS50801">
    <property type="entry name" value="STAS"/>
    <property type="match status" value="1"/>
</dbReference>
<accession>A0ABW2C275</accession>
<keyword evidence="2 5" id="KW-0812">Transmembrane</keyword>
<dbReference type="Gene3D" id="3.30.750.24">
    <property type="entry name" value="STAS domain"/>
    <property type="match status" value="1"/>
</dbReference>
<evidence type="ECO:0000313" key="7">
    <source>
        <dbReference type="EMBL" id="MFC6868715.1"/>
    </source>
</evidence>
<dbReference type="Pfam" id="PF00916">
    <property type="entry name" value="Sulfate_transp"/>
    <property type="match status" value="1"/>
</dbReference>
<dbReference type="InterPro" id="IPR002645">
    <property type="entry name" value="STAS_dom"/>
</dbReference>
<protein>
    <submittedName>
        <fullName evidence="7">SulP family inorganic anion transporter</fullName>
    </submittedName>
</protein>
<feature type="transmembrane region" description="Helical" evidence="5">
    <location>
        <begin position="183"/>
        <end position="200"/>
    </location>
</feature>
<comment type="caution">
    <text evidence="7">The sequence shown here is derived from an EMBL/GenBank/DDBJ whole genome shotgun (WGS) entry which is preliminary data.</text>
</comment>
<proteinExistence type="predicted"/>